<dbReference type="PANTHER" id="PTHR43570:SF16">
    <property type="entry name" value="ALDEHYDE DEHYDROGENASE TYPE III, ISOFORM Q"/>
    <property type="match status" value="1"/>
</dbReference>
<feature type="domain" description="Aldehyde dehydrogenase" evidence="7">
    <location>
        <begin position="5"/>
        <end position="431"/>
    </location>
</feature>
<dbReference type="PIRSF" id="PIRSF036492">
    <property type="entry name" value="ALDH"/>
    <property type="match status" value="1"/>
</dbReference>
<gene>
    <name evidence="8" type="ORF">SAMN04488506_0819</name>
</gene>
<evidence type="ECO:0000256" key="3">
    <source>
        <dbReference type="PIRNR" id="PIRNR036492"/>
    </source>
</evidence>
<dbReference type="SUPFAM" id="SSF53720">
    <property type="entry name" value="ALDH-like"/>
    <property type="match status" value="1"/>
</dbReference>
<dbReference type="GO" id="GO:0005737">
    <property type="term" value="C:cytoplasm"/>
    <property type="evidence" value="ECO:0007669"/>
    <property type="project" value="TreeGrafter"/>
</dbReference>
<dbReference type="OrthoDB" id="9762913at2"/>
<dbReference type="InterPro" id="IPR016162">
    <property type="entry name" value="Ald_DH_N"/>
</dbReference>
<dbReference type="STRING" id="82801.SAMN04488506_0819"/>
<dbReference type="PROSITE" id="PS00070">
    <property type="entry name" value="ALDEHYDE_DEHYDR_CYS"/>
    <property type="match status" value="1"/>
</dbReference>
<evidence type="ECO:0000259" key="7">
    <source>
        <dbReference type="Pfam" id="PF00171"/>
    </source>
</evidence>
<dbReference type="EMBL" id="FOXW01000002">
    <property type="protein sequence ID" value="SFQ15728.1"/>
    <property type="molecule type" value="Genomic_DNA"/>
</dbReference>
<evidence type="ECO:0000256" key="5">
    <source>
        <dbReference type="PROSITE-ProRule" id="PRU10007"/>
    </source>
</evidence>
<dbReference type="PROSITE" id="PS00687">
    <property type="entry name" value="ALDEHYDE_DEHYDR_GLU"/>
    <property type="match status" value="1"/>
</dbReference>
<name>A0A1I5W7L4_9LACT</name>
<dbReference type="CDD" id="cd07087">
    <property type="entry name" value="ALDH_F3-13-14_CALDH-like"/>
    <property type="match status" value="1"/>
</dbReference>
<feature type="active site" evidence="4">
    <location>
        <position position="249"/>
    </location>
</feature>
<dbReference type="AlphaFoldDB" id="A0A1I5W7L4"/>
<protein>
    <recommendedName>
        <fullName evidence="3">Aldehyde dehydrogenase</fullName>
    </recommendedName>
</protein>
<evidence type="ECO:0000256" key="1">
    <source>
        <dbReference type="ARBA" id="ARBA00009986"/>
    </source>
</evidence>
<proteinExistence type="inferred from homology"/>
<dbReference type="Pfam" id="PF00171">
    <property type="entry name" value="Aldedh"/>
    <property type="match status" value="1"/>
</dbReference>
<evidence type="ECO:0000313" key="9">
    <source>
        <dbReference type="Proteomes" id="UP000199136"/>
    </source>
</evidence>
<dbReference type="Gene3D" id="3.40.309.10">
    <property type="entry name" value="Aldehyde Dehydrogenase, Chain A, domain 2"/>
    <property type="match status" value="1"/>
</dbReference>
<dbReference type="InterPro" id="IPR016161">
    <property type="entry name" value="Ald_DH/histidinol_DH"/>
</dbReference>
<keyword evidence="2 3" id="KW-0560">Oxidoreductase</keyword>
<sequence>MDNFNVEDYHDLVKNQKSYSGRNENQSYKERLYRLKRLKRMLVEKEGSWMEALNRDLGKSPIESYTSELALLLNEIDTVTQNLNKWMKPKKSTHISLSGVAKSVLRPQPYGSILVLSPWNYPLQLTLMPVIGTLAAGNSCVIKPSEFASATAKLLADSVKEYFKPEEVTVIEGDSRVAESLLTLDWDFIFFTGSKRVGKIVHQAAAEKQIPVVLELGGKNPCIVDETGLSKETIRQIIWGKFVNAGQTCIAPDTVYVHESIYTDFLTEAAECIEAFYGKYPEQSPDYSRIIHQEQLKKQIGFLNQGTVYHGGRYNLAERYVEPTILIDLAEESAMMKEEIFGPIMPVISYSSIQELTKELNQQPVPLAAYVFSENQDTIRYLEKEIRSSAFSLNQVIRHAAHAEIPFGGLKESGFGSYHGLTSFETFSFQKVFYEQKNRKSLSQQYPPYRSKQLDLLRKFRKKLF</sequence>
<dbReference type="InterPro" id="IPR016163">
    <property type="entry name" value="Ald_DH_C"/>
</dbReference>
<dbReference type="InterPro" id="IPR015590">
    <property type="entry name" value="Aldehyde_DH_dom"/>
</dbReference>
<comment type="similarity">
    <text evidence="1 3 6">Belongs to the aldehyde dehydrogenase family.</text>
</comment>
<dbReference type="InterPro" id="IPR029510">
    <property type="entry name" value="Ald_DH_CS_GLU"/>
</dbReference>
<keyword evidence="9" id="KW-1185">Reference proteome</keyword>
<evidence type="ECO:0000256" key="2">
    <source>
        <dbReference type="ARBA" id="ARBA00023002"/>
    </source>
</evidence>
<feature type="active site" evidence="4 5">
    <location>
        <position position="215"/>
    </location>
</feature>
<dbReference type="FunFam" id="3.40.605.10:FF:000004">
    <property type="entry name" value="Aldehyde dehydrogenase"/>
    <property type="match status" value="1"/>
</dbReference>
<evidence type="ECO:0000313" key="8">
    <source>
        <dbReference type="EMBL" id="SFQ15728.1"/>
    </source>
</evidence>
<dbReference type="InterPro" id="IPR016160">
    <property type="entry name" value="Ald_DH_CS_CYS"/>
</dbReference>
<dbReference type="Proteomes" id="UP000199136">
    <property type="component" value="Unassembled WGS sequence"/>
</dbReference>
<evidence type="ECO:0000256" key="4">
    <source>
        <dbReference type="PIRSR" id="PIRSR036492-1"/>
    </source>
</evidence>
<dbReference type="Gene3D" id="3.40.605.10">
    <property type="entry name" value="Aldehyde Dehydrogenase, Chain A, domain 1"/>
    <property type="match status" value="1"/>
</dbReference>
<dbReference type="InterPro" id="IPR012394">
    <property type="entry name" value="Aldehyde_DH_NAD(P)"/>
</dbReference>
<evidence type="ECO:0000256" key="6">
    <source>
        <dbReference type="RuleBase" id="RU003345"/>
    </source>
</evidence>
<dbReference type="RefSeq" id="WP_092479872.1">
    <property type="nucleotide sequence ID" value="NZ_FOXW01000002.1"/>
</dbReference>
<dbReference type="GO" id="GO:0004029">
    <property type="term" value="F:aldehyde dehydrogenase (NAD+) activity"/>
    <property type="evidence" value="ECO:0007669"/>
    <property type="project" value="TreeGrafter"/>
</dbReference>
<reference evidence="8 9" key="1">
    <citation type="submission" date="2016-10" db="EMBL/GenBank/DDBJ databases">
        <authorList>
            <person name="de Groot N.N."/>
        </authorList>
    </citation>
    <scope>NUCLEOTIDE SEQUENCE [LARGE SCALE GENOMIC DNA]</scope>
    <source>
        <strain evidence="8 9">DSM 20581</strain>
    </source>
</reference>
<accession>A0A1I5W7L4</accession>
<dbReference type="PANTHER" id="PTHR43570">
    <property type="entry name" value="ALDEHYDE DEHYDROGENASE"/>
    <property type="match status" value="1"/>
</dbReference>
<dbReference type="GO" id="GO:0006081">
    <property type="term" value="P:aldehyde metabolic process"/>
    <property type="evidence" value="ECO:0007669"/>
    <property type="project" value="InterPro"/>
</dbReference>
<organism evidence="8 9">
    <name type="scientific">Desemzia incerta</name>
    <dbReference type="NCBI Taxonomy" id="82801"/>
    <lineage>
        <taxon>Bacteria</taxon>
        <taxon>Bacillati</taxon>
        <taxon>Bacillota</taxon>
        <taxon>Bacilli</taxon>
        <taxon>Lactobacillales</taxon>
        <taxon>Carnobacteriaceae</taxon>
        <taxon>Desemzia</taxon>
    </lineage>
</organism>